<feature type="non-terminal residue" evidence="2">
    <location>
        <position position="1"/>
    </location>
</feature>
<dbReference type="SUPFAM" id="SSF56112">
    <property type="entry name" value="Protein kinase-like (PK-like)"/>
    <property type="match status" value="1"/>
</dbReference>
<name>A0A9W4WZG4_9GLOM</name>
<dbReference type="InterPro" id="IPR053215">
    <property type="entry name" value="TKL_Ser/Thr_kinase"/>
</dbReference>
<evidence type="ECO:0000313" key="2">
    <source>
        <dbReference type="EMBL" id="CAI2196932.1"/>
    </source>
</evidence>
<accession>A0A9W4WZG4</accession>
<keyword evidence="3" id="KW-1185">Reference proteome</keyword>
<organism evidence="2 3">
    <name type="scientific">Funneliformis geosporum</name>
    <dbReference type="NCBI Taxonomy" id="1117311"/>
    <lineage>
        <taxon>Eukaryota</taxon>
        <taxon>Fungi</taxon>
        <taxon>Fungi incertae sedis</taxon>
        <taxon>Mucoromycota</taxon>
        <taxon>Glomeromycotina</taxon>
        <taxon>Glomeromycetes</taxon>
        <taxon>Glomerales</taxon>
        <taxon>Glomeraceae</taxon>
        <taxon>Funneliformis</taxon>
    </lineage>
</organism>
<protein>
    <submittedName>
        <fullName evidence="2">18862_t:CDS:1</fullName>
    </submittedName>
</protein>
<dbReference type="AlphaFoldDB" id="A0A9W4WZG4"/>
<dbReference type="InterPro" id="IPR001245">
    <property type="entry name" value="Ser-Thr/Tyr_kinase_cat_dom"/>
</dbReference>
<dbReference type="OrthoDB" id="3205772at2759"/>
<dbReference type="PROSITE" id="PS50011">
    <property type="entry name" value="PROTEIN_KINASE_DOM"/>
    <property type="match status" value="1"/>
</dbReference>
<dbReference type="InterPro" id="IPR000719">
    <property type="entry name" value="Prot_kinase_dom"/>
</dbReference>
<comment type="caution">
    <text evidence="2">The sequence shown here is derived from an EMBL/GenBank/DDBJ whole genome shotgun (WGS) entry which is preliminary data.</text>
</comment>
<feature type="non-terminal residue" evidence="2">
    <location>
        <position position="89"/>
    </location>
</feature>
<dbReference type="Proteomes" id="UP001153678">
    <property type="component" value="Unassembled WGS sequence"/>
</dbReference>
<evidence type="ECO:0000313" key="3">
    <source>
        <dbReference type="Proteomes" id="UP001153678"/>
    </source>
</evidence>
<dbReference type="Gene3D" id="1.10.510.10">
    <property type="entry name" value="Transferase(Phosphotransferase) domain 1"/>
    <property type="match status" value="1"/>
</dbReference>
<dbReference type="PANTHER" id="PTHR45756">
    <property type="entry name" value="PALMITOYLTRANSFERASE"/>
    <property type="match status" value="1"/>
</dbReference>
<dbReference type="Pfam" id="PF07714">
    <property type="entry name" value="PK_Tyr_Ser-Thr"/>
    <property type="match status" value="1"/>
</dbReference>
<dbReference type="EMBL" id="CAMKVN010015278">
    <property type="protein sequence ID" value="CAI2196932.1"/>
    <property type="molecule type" value="Genomic_DNA"/>
</dbReference>
<dbReference type="PANTHER" id="PTHR45756:SF1">
    <property type="entry name" value="PROTEIN KINASE DOMAIN CONTAINING PROTEIN"/>
    <property type="match status" value="1"/>
</dbReference>
<dbReference type="GO" id="GO:0005524">
    <property type="term" value="F:ATP binding"/>
    <property type="evidence" value="ECO:0007669"/>
    <property type="project" value="InterPro"/>
</dbReference>
<dbReference type="GO" id="GO:0004672">
    <property type="term" value="F:protein kinase activity"/>
    <property type="evidence" value="ECO:0007669"/>
    <property type="project" value="InterPro"/>
</dbReference>
<proteinExistence type="predicted"/>
<reference evidence="2" key="1">
    <citation type="submission" date="2022-08" db="EMBL/GenBank/DDBJ databases">
        <authorList>
            <person name="Kallberg Y."/>
            <person name="Tangrot J."/>
            <person name="Rosling A."/>
        </authorList>
    </citation>
    <scope>NUCLEOTIDE SEQUENCE</scope>
    <source>
        <strain evidence="2">Wild A</strain>
    </source>
</reference>
<evidence type="ECO:0000259" key="1">
    <source>
        <dbReference type="PROSITE" id="PS50011"/>
    </source>
</evidence>
<feature type="domain" description="Protein kinase" evidence="1">
    <location>
        <begin position="1"/>
        <end position="87"/>
    </location>
</feature>
<gene>
    <name evidence="2" type="ORF">FWILDA_LOCUS17824</name>
</gene>
<sequence length="89" mass="10443">SEVLKSQPYSLASDIDSFSMILWEFISGVFPFYNETYDFQLALNICKGKHPEIIKDTPQCYIDLMKKCWNINPLKRPNALEIKNIIINW</sequence>
<dbReference type="InterPro" id="IPR011009">
    <property type="entry name" value="Kinase-like_dom_sf"/>
</dbReference>